<reference evidence="4" key="1">
    <citation type="submission" date="2020-07" db="EMBL/GenBank/DDBJ databases">
        <title>Description of Mycobacterium gordonae subsp. intergordonae subsp.nov. and Mycobacterium gordonae subsp. gordonae subsp. nov.</title>
        <authorList>
            <person name="Huang H."/>
        </authorList>
    </citation>
    <scope>NUCLEOTIDE SEQUENCE [LARGE SCALE GENOMIC DNA]</scope>
    <source>
        <strain evidence="4">24T</strain>
    </source>
</reference>
<dbReference type="Pfam" id="PF18645">
    <property type="entry name" value="DUF5631"/>
    <property type="match status" value="1"/>
</dbReference>
<reference evidence="4" key="2">
    <citation type="submission" date="2020-07" db="EMBL/GenBank/DDBJ databases">
        <authorList>
            <person name="Yu X."/>
        </authorList>
    </citation>
    <scope>NUCLEOTIDE SEQUENCE [LARGE SCALE GENOMIC DNA]</scope>
    <source>
        <strain evidence="4">24T</strain>
    </source>
</reference>
<dbReference type="Proteomes" id="UP000510682">
    <property type="component" value="Chromosome"/>
</dbReference>
<evidence type="ECO:0000313" key="5">
    <source>
        <dbReference type="Proteomes" id="UP000510682"/>
    </source>
</evidence>
<dbReference type="AlphaFoldDB" id="A0A7D6E502"/>
<proteinExistence type="predicted"/>
<feature type="region of interest" description="Disordered" evidence="1">
    <location>
        <begin position="117"/>
        <end position="193"/>
    </location>
</feature>
<accession>A0A7D6E502</accession>
<name>A0A7D6E502_9MYCO</name>
<evidence type="ECO:0000259" key="2">
    <source>
        <dbReference type="Pfam" id="PF18645"/>
    </source>
</evidence>
<organism evidence="4 5">
    <name type="scientific">Mycobacterium vicinigordonae</name>
    <dbReference type="NCBI Taxonomy" id="1719132"/>
    <lineage>
        <taxon>Bacteria</taxon>
        <taxon>Bacillati</taxon>
        <taxon>Actinomycetota</taxon>
        <taxon>Actinomycetes</taxon>
        <taxon>Mycobacteriales</taxon>
        <taxon>Mycobacteriaceae</taxon>
        <taxon>Mycobacterium</taxon>
    </lineage>
</organism>
<protein>
    <submittedName>
        <fullName evidence="4">DUF5631 domain-containing protein</fullName>
    </submittedName>
</protein>
<feature type="domain" description="DUF5632" evidence="3">
    <location>
        <begin position="193"/>
        <end position="271"/>
    </location>
</feature>
<feature type="compositionally biased region" description="Pro residues" evidence="1">
    <location>
        <begin position="169"/>
        <end position="181"/>
    </location>
</feature>
<dbReference type="RefSeq" id="WP_180916076.1">
    <property type="nucleotide sequence ID" value="NZ_CP059165.1"/>
</dbReference>
<evidence type="ECO:0000313" key="4">
    <source>
        <dbReference type="EMBL" id="QLL07502.1"/>
    </source>
</evidence>
<feature type="domain" description="DUF5631" evidence="2">
    <location>
        <begin position="296"/>
        <end position="390"/>
    </location>
</feature>
<evidence type="ECO:0000259" key="3">
    <source>
        <dbReference type="Pfam" id="PF18646"/>
    </source>
</evidence>
<dbReference type="EMBL" id="CP059165">
    <property type="protein sequence ID" value="QLL07502.1"/>
    <property type="molecule type" value="Genomic_DNA"/>
</dbReference>
<dbReference type="InterPro" id="IPR040604">
    <property type="entry name" value="DUF5632"/>
</dbReference>
<keyword evidence="5" id="KW-1185">Reference proteome</keyword>
<sequence>MGIFGRVTARQRLRRATAESLTVPTFSGPPDCTPWVIGELWPAELSRTSPETASLATYLKADLQRIADTANVDLRSMGHAGMTFAERRAAEARLIGEARALAQRRVESTLRQLRGVSGHAFTDRQPSGEAGHTDIDKTQVIPAVRDEPADEIDTASTRVLPSVRDRPVPSAPAQPEAPPQAPESAEADRVTDHEHRLHALLAYVARQEPRLGWAVGERADGTTVLVTDLAHGWIPPGIAVPEGVRLLEPDRRTGRAAELLGTTTRALTYAPGDPSKLSSDVPATPESLQPFQLPPVDDLGWELGAATHWRDGLPRLVNTLAKAAAAGTDLVDQEVDLLRVHLDTARYQLLAHYPEPDPAQLLNCMLLAATERSVAGDTISANYHFAWFRKLTGPKSGEQAER</sequence>
<dbReference type="Pfam" id="PF18646">
    <property type="entry name" value="DUF5632"/>
    <property type="match status" value="1"/>
</dbReference>
<gene>
    <name evidence="4" type="ORF">H0P51_00220</name>
</gene>
<dbReference type="InterPro" id="IPR040833">
    <property type="entry name" value="DUF5631"/>
</dbReference>
<evidence type="ECO:0000256" key="1">
    <source>
        <dbReference type="SAM" id="MobiDB-lite"/>
    </source>
</evidence>
<dbReference type="KEGG" id="mgor:H0P51_00220"/>